<evidence type="ECO:0000313" key="3">
    <source>
        <dbReference type="Proteomes" id="UP000822688"/>
    </source>
</evidence>
<comment type="caution">
    <text evidence="2">The sequence shown here is derived from an EMBL/GenBank/DDBJ whole genome shotgun (WGS) entry which is preliminary data.</text>
</comment>
<dbReference type="AlphaFoldDB" id="A0A8T0GRR9"/>
<gene>
    <name evidence="2" type="ORF">KC19_9G140000</name>
</gene>
<protein>
    <recommendedName>
        <fullName evidence="1">Glycoside hydrolase family 31 N-terminal domain-containing protein</fullName>
    </recommendedName>
</protein>
<dbReference type="GO" id="GO:0005975">
    <property type="term" value="P:carbohydrate metabolic process"/>
    <property type="evidence" value="ECO:0007669"/>
    <property type="project" value="InterPro"/>
</dbReference>
<organism evidence="2 3">
    <name type="scientific">Ceratodon purpureus</name>
    <name type="common">Fire moss</name>
    <name type="synonym">Dicranum purpureum</name>
    <dbReference type="NCBI Taxonomy" id="3225"/>
    <lineage>
        <taxon>Eukaryota</taxon>
        <taxon>Viridiplantae</taxon>
        <taxon>Streptophyta</taxon>
        <taxon>Embryophyta</taxon>
        <taxon>Bryophyta</taxon>
        <taxon>Bryophytina</taxon>
        <taxon>Bryopsida</taxon>
        <taxon>Dicranidae</taxon>
        <taxon>Pseudoditrichales</taxon>
        <taxon>Ditrichaceae</taxon>
        <taxon>Ceratodon</taxon>
    </lineage>
</organism>
<dbReference type="GO" id="GO:0030246">
    <property type="term" value="F:carbohydrate binding"/>
    <property type="evidence" value="ECO:0007669"/>
    <property type="project" value="InterPro"/>
</dbReference>
<feature type="domain" description="Glycoside hydrolase family 31 N-terminal" evidence="1">
    <location>
        <begin position="60"/>
        <end position="110"/>
    </location>
</feature>
<accession>A0A8T0GRR9</accession>
<evidence type="ECO:0000259" key="1">
    <source>
        <dbReference type="Pfam" id="PF13802"/>
    </source>
</evidence>
<proteinExistence type="predicted"/>
<dbReference type="GO" id="GO:0003824">
    <property type="term" value="F:catalytic activity"/>
    <property type="evidence" value="ECO:0007669"/>
    <property type="project" value="InterPro"/>
</dbReference>
<dbReference type="Pfam" id="PF13802">
    <property type="entry name" value="Gal_mutarotas_2"/>
    <property type="match status" value="1"/>
</dbReference>
<dbReference type="InterPro" id="IPR011013">
    <property type="entry name" value="Gal_mutarotase_sf_dom"/>
</dbReference>
<keyword evidence="3" id="KW-1185">Reference proteome</keyword>
<name>A0A8T0GRR9_CERPU</name>
<evidence type="ECO:0000313" key="2">
    <source>
        <dbReference type="EMBL" id="KAG0562356.1"/>
    </source>
</evidence>
<dbReference type="Gene3D" id="2.60.40.1760">
    <property type="entry name" value="glycosyl hydrolase (family 31)"/>
    <property type="match status" value="1"/>
</dbReference>
<dbReference type="SUPFAM" id="SSF74650">
    <property type="entry name" value="Galactose mutarotase-like"/>
    <property type="match status" value="1"/>
</dbReference>
<dbReference type="EMBL" id="CM026430">
    <property type="protein sequence ID" value="KAG0562356.1"/>
    <property type="molecule type" value="Genomic_DNA"/>
</dbReference>
<reference evidence="2" key="1">
    <citation type="submission" date="2020-06" db="EMBL/GenBank/DDBJ databases">
        <title>WGS assembly of Ceratodon purpureus strain R40.</title>
        <authorList>
            <person name="Carey S.B."/>
            <person name="Jenkins J."/>
            <person name="Shu S."/>
            <person name="Lovell J.T."/>
            <person name="Sreedasyam A."/>
            <person name="Maumus F."/>
            <person name="Tiley G.P."/>
            <person name="Fernandez-Pozo N."/>
            <person name="Barry K."/>
            <person name="Chen C."/>
            <person name="Wang M."/>
            <person name="Lipzen A."/>
            <person name="Daum C."/>
            <person name="Saski C.A."/>
            <person name="Payton A.C."/>
            <person name="Mcbreen J.C."/>
            <person name="Conrad R.E."/>
            <person name="Kollar L.M."/>
            <person name="Olsson S."/>
            <person name="Huttunen S."/>
            <person name="Landis J.B."/>
            <person name="Wickett N.J."/>
            <person name="Johnson M.G."/>
            <person name="Rensing S.A."/>
            <person name="Grimwood J."/>
            <person name="Schmutz J."/>
            <person name="Mcdaniel S.F."/>
        </authorList>
    </citation>
    <scope>NUCLEOTIDE SEQUENCE</scope>
    <source>
        <strain evidence="2">R40</strain>
    </source>
</reference>
<sequence>MSILGESVFQFVESDVARQHAMPCLSFENPKLREERVDTSNFERKAPVFVPKFQIYGDQQEVVFQLPSGSSFYGTGEAGGPMERTDKRIYTWNTDAWGYNQNTTSLYQDSVFSVLPNREPFGVLADTC</sequence>
<dbReference type="InterPro" id="IPR025887">
    <property type="entry name" value="Glyco_hydro_31_N_dom"/>
</dbReference>
<dbReference type="Proteomes" id="UP000822688">
    <property type="component" value="Chromosome 9"/>
</dbReference>
<dbReference type="CDD" id="cd14752">
    <property type="entry name" value="GH31_N"/>
    <property type="match status" value="1"/>
</dbReference>